<feature type="compositionally biased region" description="Basic residues" evidence="1">
    <location>
        <begin position="169"/>
        <end position="216"/>
    </location>
</feature>
<reference evidence="2" key="1">
    <citation type="journal article" date="2020" name="Nature">
        <title>Giant virus diversity and host interactions through global metagenomics.</title>
        <authorList>
            <person name="Schulz F."/>
            <person name="Roux S."/>
            <person name="Paez-Espino D."/>
            <person name="Jungbluth S."/>
            <person name="Walsh D.A."/>
            <person name="Denef V.J."/>
            <person name="McMahon K.D."/>
            <person name="Konstantinidis K.T."/>
            <person name="Eloe-Fadrosh E.A."/>
            <person name="Kyrpides N.C."/>
            <person name="Woyke T."/>
        </authorList>
    </citation>
    <scope>NUCLEOTIDE SEQUENCE</scope>
    <source>
        <strain evidence="2">GVMAG-M-3300023174-116</strain>
    </source>
</reference>
<organism evidence="2">
    <name type="scientific">viral metagenome</name>
    <dbReference type="NCBI Taxonomy" id="1070528"/>
    <lineage>
        <taxon>unclassified sequences</taxon>
        <taxon>metagenomes</taxon>
        <taxon>organismal metagenomes</taxon>
    </lineage>
</organism>
<dbReference type="EMBL" id="MN739534">
    <property type="protein sequence ID" value="QHT11394.1"/>
    <property type="molecule type" value="Genomic_DNA"/>
</dbReference>
<evidence type="ECO:0000313" key="2">
    <source>
        <dbReference type="EMBL" id="QHT11394.1"/>
    </source>
</evidence>
<dbReference type="AlphaFoldDB" id="A0A6C0D5K1"/>
<name>A0A6C0D5K1_9ZZZZ</name>
<protein>
    <submittedName>
        <fullName evidence="2">Uncharacterized protein</fullName>
    </submittedName>
</protein>
<feature type="region of interest" description="Disordered" evidence="1">
    <location>
        <begin position="153"/>
        <end position="216"/>
    </location>
</feature>
<accession>A0A6C0D5K1</accession>
<proteinExistence type="predicted"/>
<evidence type="ECO:0000256" key="1">
    <source>
        <dbReference type="SAM" id="MobiDB-lite"/>
    </source>
</evidence>
<sequence>MSNPRPPLRTELQDSDSKDVTTLNIGTIVLLKMKEGYNILNDIKRIGFISKVINDYEYEVTYKYIIGVGPSVKLKKIKAKRYQILNLHLQDKINIDDNKEKIISVLDSVLDKYSYLTNPESHDDMYQTHINELTSLHNSSIGTSLLDKLTNRFSNSSSSDEFKYAEGRRTRHRRKSRHHKKTNRRQKSNMRHKSNRRLKSNRRRKSNPHKMQSRKN</sequence>